<feature type="compositionally biased region" description="Basic residues" evidence="1">
    <location>
        <begin position="346"/>
        <end position="357"/>
    </location>
</feature>
<dbReference type="GO" id="GO:0006338">
    <property type="term" value="P:chromatin remodeling"/>
    <property type="evidence" value="ECO:0007669"/>
    <property type="project" value="InterPro"/>
</dbReference>
<accession>A0AA39V908</accession>
<feature type="compositionally biased region" description="Acidic residues" evidence="1">
    <location>
        <begin position="111"/>
        <end position="184"/>
    </location>
</feature>
<evidence type="ECO:0000313" key="3">
    <source>
        <dbReference type="EMBL" id="KAK0514110.1"/>
    </source>
</evidence>
<gene>
    <name evidence="3" type="ORF">JMJ35_003832</name>
</gene>
<dbReference type="EMBL" id="JAFEKC020000006">
    <property type="protein sequence ID" value="KAK0514110.1"/>
    <property type="molecule type" value="Genomic_DNA"/>
</dbReference>
<dbReference type="Pfam" id="PF04795">
    <property type="entry name" value="PAPA-1"/>
    <property type="match status" value="1"/>
</dbReference>
<comment type="caution">
    <text evidence="3">The sequence shown here is derived from an EMBL/GenBank/DDBJ whole genome shotgun (WGS) entry which is preliminary data.</text>
</comment>
<reference evidence="3" key="1">
    <citation type="submission" date="2023-03" db="EMBL/GenBank/DDBJ databases">
        <title>Complete genome of Cladonia borealis.</title>
        <authorList>
            <person name="Park H."/>
        </authorList>
    </citation>
    <scope>NUCLEOTIDE SEQUENCE</scope>
    <source>
        <strain evidence="3">ANT050790</strain>
    </source>
</reference>
<dbReference type="PANTHER" id="PTHR21561">
    <property type="entry name" value="INO80 COMPLEX SUBUNIT B"/>
    <property type="match status" value="1"/>
</dbReference>
<feature type="compositionally biased region" description="Basic and acidic residues" evidence="1">
    <location>
        <begin position="311"/>
        <end position="342"/>
    </location>
</feature>
<feature type="region of interest" description="Disordered" evidence="1">
    <location>
        <begin position="1"/>
        <end position="381"/>
    </location>
</feature>
<dbReference type="InterPro" id="IPR029523">
    <property type="entry name" value="INO80B/Ies2"/>
</dbReference>
<dbReference type="AlphaFoldDB" id="A0AA39V908"/>
<proteinExistence type="predicted"/>
<dbReference type="SMART" id="SM01406">
    <property type="entry name" value="PAPA-1"/>
    <property type="match status" value="1"/>
</dbReference>
<feature type="compositionally biased region" description="Basic and acidic residues" evidence="1">
    <location>
        <begin position="217"/>
        <end position="228"/>
    </location>
</feature>
<protein>
    <recommendedName>
        <fullName evidence="2">INO80 complex subunit B-like conserved region domain-containing protein</fullName>
    </recommendedName>
</protein>
<evidence type="ECO:0000256" key="1">
    <source>
        <dbReference type="SAM" id="MobiDB-lite"/>
    </source>
</evidence>
<dbReference type="PANTHER" id="PTHR21561:SF12">
    <property type="entry name" value="INO80 COMPLEX SUBUNIT B"/>
    <property type="match status" value="1"/>
</dbReference>
<evidence type="ECO:0000313" key="4">
    <source>
        <dbReference type="Proteomes" id="UP001166286"/>
    </source>
</evidence>
<name>A0AA39V908_9LECA</name>
<feature type="compositionally biased region" description="Low complexity" evidence="1">
    <location>
        <begin position="9"/>
        <end position="37"/>
    </location>
</feature>
<evidence type="ECO:0000259" key="2">
    <source>
        <dbReference type="SMART" id="SM01406"/>
    </source>
</evidence>
<dbReference type="Proteomes" id="UP001166286">
    <property type="component" value="Unassembled WGS sequence"/>
</dbReference>
<feature type="compositionally biased region" description="Acidic residues" evidence="1">
    <location>
        <begin position="229"/>
        <end position="266"/>
    </location>
</feature>
<dbReference type="InterPro" id="IPR006880">
    <property type="entry name" value="INO80B_C"/>
</dbReference>
<feature type="compositionally biased region" description="Basic and acidic residues" evidence="1">
    <location>
        <begin position="40"/>
        <end position="53"/>
    </location>
</feature>
<sequence length="427" mass="46967">MPDRRSLRARTSLTSRPSAPAAAPASTRPRRAASGSTVKVTRDETSSPEDSKKALRLTVKMPSSKLREATSSTRPGSRGNAAARLKDSLTGGEIVSGPRASRANKKYVVESESEEEDDDEDEDAEADDDDAEEEDDEEQDEDEQIGGPEESDEEEAEEDDEEDADGEPDVDADGDVEMDDDADDGQPLPSQPQPILKVKGPAPRSKPTVTVTPAQDAKVKSVEAKEMSMDDDDEELSDLSEDEEGDVGEEDAEGEDVDEMDRDDDDSRSPGSRASTPDVSKMTKRQRSRLDQVMGSDFLQLPMEPQTKKHLTAEEHAMRRAEMARRRKNLSEKRNEEEKMDTINRLLKKQAPKRRGKISAAEISAQEHADNDSPYEIPEEEIPPANPVYVRWVSDRDGYRIGVPGEWLGTGVGRVFGGGKVVEEVEG</sequence>
<feature type="domain" description="INO80 complex subunit B-like conserved region" evidence="2">
    <location>
        <begin position="315"/>
        <end position="407"/>
    </location>
</feature>
<keyword evidence="4" id="KW-1185">Reference proteome</keyword>
<organism evidence="3 4">
    <name type="scientific">Cladonia borealis</name>
    <dbReference type="NCBI Taxonomy" id="184061"/>
    <lineage>
        <taxon>Eukaryota</taxon>
        <taxon>Fungi</taxon>
        <taxon>Dikarya</taxon>
        <taxon>Ascomycota</taxon>
        <taxon>Pezizomycotina</taxon>
        <taxon>Lecanoromycetes</taxon>
        <taxon>OSLEUM clade</taxon>
        <taxon>Lecanoromycetidae</taxon>
        <taxon>Lecanorales</taxon>
        <taxon>Lecanorineae</taxon>
        <taxon>Cladoniaceae</taxon>
        <taxon>Cladonia</taxon>
    </lineage>
</organism>
<dbReference type="GO" id="GO:0031011">
    <property type="term" value="C:Ino80 complex"/>
    <property type="evidence" value="ECO:0007669"/>
    <property type="project" value="InterPro"/>
</dbReference>